<dbReference type="Pfam" id="PF11306">
    <property type="entry name" value="DUF3108"/>
    <property type="match status" value="1"/>
</dbReference>
<comment type="caution">
    <text evidence="2">The sequence shown here is derived from an EMBL/GenBank/DDBJ whole genome shotgun (WGS) entry which is preliminary data.</text>
</comment>
<evidence type="ECO:0000313" key="3">
    <source>
        <dbReference type="Proteomes" id="UP001155483"/>
    </source>
</evidence>
<organism evidence="2 3">
    <name type="scientific">Paraflavisolibacter caeni</name>
    <dbReference type="NCBI Taxonomy" id="2982496"/>
    <lineage>
        <taxon>Bacteria</taxon>
        <taxon>Pseudomonadati</taxon>
        <taxon>Bacteroidota</taxon>
        <taxon>Chitinophagia</taxon>
        <taxon>Chitinophagales</taxon>
        <taxon>Chitinophagaceae</taxon>
        <taxon>Paraflavisolibacter</taxon>
    </lineage>
</organism>
<evidence type="ECO:0000256" key="1">
    <source>
        <dbReference type="SAM" id="SignalP"/>
    </source>
</evidence>
<dbReference type="AlphaFoldDB" id="A0A9X3BGE2"/>
<keyword evidence="1" id="KW-0732">Signal</keyword>
<name>A0A9X3BGE2_9BACT</name>
<protein>
    <submittedName>
        <fullName evidence="2">DUF3108 domain-containing protein</fullName>
    </submittedName>
</protein>
<dbReference type="EMBL" id="JAOTIF010000001">
    <property type="protein sequence ID" value="MCU7547612.1"/>
    <property type="molecule type" value="Genomic_DNA"/>
</dbReference>
<keyword evidence="3" id="KW-1185">Reference proteome</keyword>
<dbReference type="InterPro" id="IPR021457">
    <property type="entry name" value="DUF3108"/>
</dbReference>
<feature type="chain" id="PRO_5040851693" evidence="1">
    <location>
        <begin position="20"/>
        <end position="256"/>
    </location>
</feature>
<proteinExistence type="predicted"/>
<dbReference type="RefSeq" id="WP_279295058.1">
    <property type="nucleotide sequence ID" value="NZ_JAOTIF010000001.1"/>
</dbReference>
<feature type="signal peptide" evidence="1">
    <location>
        <begin position="1"/>
        <end position="19"/>
    </location>
</feature>
<evidence type="ECO:0000313" key="2">
    <source>
        <dbReference type="EMBL" id="MCU7547612.1"/>
    </source>
</evidence>
<reference evidence="2" key="1">
    <citation type="submission" date="2022-09" db="EMBL/GenBank/DDBJ databases">
        <authorList>
            <person name="Yuan C."/>
            <person name="Ke Z."/>
        </authorList>
    </citation>
    <scope>NUCLEOTIDE SEQUENCE</scope>
    <source>
        <strain evidence="2">LB-8</strain>
    </source>
</reference>
<reference evidence="2" key="2">
    <citation type="submission" date="2023-04" db="EMBL/GenBank/DDBJ databases">
        <title>Paracnuella aquatica gen. nov., sp. nov., a member of the family Chitinophagaceae isolated from a hot spring.</title>
        <authorList>
            <person name="Wang C."/>
        </authorList>
    </citation>
    <scope>NUCLEOTIDE SEQUENCE</scope>
    <source>
        <strain evidence="2">LB-8</strain>
    </source>
</reference>
<dbReference type="Proteomes" id="UP001155483">
    <property type="component" value="Unassembled WGS sequence"/>
</dbReference>
<accession>A0A9X3BGE2</accession>
<sequence>MKMLRLMILFIFFGLHSNAQDFAFKAGEKITYTVFYNVIGLYINAGTATFSTTRVNFQNYDAYHVVGEGSTNSKYDWIFKVRDRYESYFDADDLKPIKFIRNVNEGDYKKYEEVVFDHDNKIAITKKGMIKIPHQVQDVISSLYYARNLDFNNYKPGDKIPFNMFLGDEVYNMYIRYVGKESVKTKYGNFNAIKIKPLLLKGQTFNGGEKMTIWVTDDPNHIPVRIESPIVVGTVKVDLVEYQNLKHPLTALTKKK</sequence>
<gene>
    <name evidence="2" type="ORF">OCK74_00740</name>
</gene>